<organism evidence="9 10">
    <name type="scientific">Boletus edulis BED1</name>
    <dbReference type="NCBI Taxonomy" id="1328754"/>
    <lineage>
        <taxon>Eukaryota</taxon>
        <taxon>Fungi</taxon>
        <taxon>Dikarya</taxon>
        <taxon>Basidiomycota</taxon>
        <taxon>Agaricomycotina</taxon>
        <taxon>Agaricomycetes</taxon>
        <taxon>Agaricomycetidae</taxon>
        <taxon>Boletales</taxon>
        <taxon>Boletineae</taxon>
        <taxon>Boletaceae</taxon>
        <taxon>Boletoideae</taxon>
        <taxon>Boletus</taxon>
    </lineage>
</organism>
<dbReference type="EC" id="3.4.-.-" evidence="7"/>
<evidence type="ECO:0000256" key="5">
    <source>
        <dbReference type="ARBA" id="ARBA00022801"/>
    </source>
</evidence>
<evidence type="ECO:0000256" key="4">
    <source>
        <dbReference type="ARBA" id="ARBA00022723"/>
    </source>
</evidence>
<evidence type="ECO:0000256" key="7">
    <source>
        <dbReference type="RuleBase" id="RU361240"/>
    </source>
</evidence>
<dbReference type="GO" id="GO:0006508">
    <property type="term" value="P:proteolysis"/>
    <property type="evidence" value="ECO:0007669"/>
    <property type="project" value="UniProtKB-KW"/>
</dbReference>
<evidence type="ECO:0000256" key="1">
    <source>
        <dbReference type="ARBA" id="ARBA00001947"/>
    </source>
</evidence>
<feature type="chain" id="PRO_5041778412" description="Peptide hydrolase" evidence="7">
    <location>
        <begin position="18"/>
        <end position="475"/>
    </location>
</feature>
<dbReference type="GO" id="GO:0008235">
    <property type="term" value="F:metalloexopeptidase activity"/>
    <property type="evidence" value="ECO:0007669"/>
    <property type="project" value="InterPro"/>
</dbReference>
<evidence type="ECO:0000259" key="8">
    <source>
        <dbReference type="Pfam" id="PF04389"/>
    </source>
</evidence>
<keyword evidence="3 7" id="KW-0645">Protease</keyword>
<dbReference type="PANTHER" id="PTHR12147:SF26">
    <property type="entry name" value="PEPTIDASE M28 DOMAIN-CONTAINING PROTEIN"/>
    <property type="match status" value="1"/>
</dbReference>
<evidence type="ECO:0000256" key="3">
    <source>
        <dbReference type="ARBA" id="ARBA00022670"/>
    </source>
</evidence>
<comment type="similarity">
    <text evidence="2">Belongs to the peptidase M28 family. M28B subfamily.</text>
</comment>
<dbReference type="Proteomes" id="UP001194468">
    <property type="component" value="Unassembled WGS sequence"/>
</dbReference>
<keyword evidence="6 7" id="KW-0862">Zinc</keyword>
<evidence type="ECO:0000256" key="2">
    <source>
        <dbReference type="ARBA" id="ARBA00005634"/>
    </source>
</evidence>
<dbReference type="InterPro" id="IPR007484">
    <property type="entry name" value="Peptidase_M28"/>
</dbReference>
<keyword evidence="10" id="KW-1185">Reference proteome</keyword>
<reference evidence="9" key="1">
    <citation type="submission" date="2019-10" db="EMBL/GenBank/DDBJ databases">
        <authorList>
            <consortium name="DOE Joint Genome Institute"/>
            <person name="Kuo A."/>
            <person name="Miyauchi S."/>
            <person name="Kiss E."/>
            <person name="Drula E."/>
            <person name="Kohler A."/>
            <person name="Sanchez-Garcia M."/>
            <person name="Andreopoulos B."/>
            <person name="Barry K.W."/>
            <person name="Bonito G."/>
            <person name="Buee M."/>
            <person name="Carver A."/>
            <person name="Chen C."/>
            <person name="Cichocki N."/>
            <person name="Clum A."/>
            <person name="Culley D."/>
            <person name="Crous P.W."/>
            <person name="Fauchery L."/>
            <person name="Girlanda M."/>
            <person name="Hayes R."/>
            <person name="Keri Z."/>
            <person name="LaButti K."/>
            <person name="Lipzen A."/>
            <person name="Lombard V."/>
            <person name="Magnuson J."/>
            <person name="Maillard F."/>
            <person name="Morin E."/>
            <person name="Murat C."/>
            <person name="Nolan M."/>
            <person name="Ohm R."/>
            <person name="Pangilinan J."/>
            <person name="Pereira M."/>
            <person name="Perotto S."/>
            <person name="Peter M."/>
            <person name="Riley R."/>
            <person name="Sitrit Y."/>
            <person name="Stielow B."/>
            <person name="Szollosi G."/>
            <person name="Zifcakova L."/>
            <person name="Stursova M."/>
            <person name="Spatafora J.W."/>
            <person name="Tedersoo L."/>
            <person name="Vaario L.-M."/>
            <person name="Yamada A."/>
            <person name="Yan M."/>
            <person name="Wang P."/>
            <person name="Xu J."/>
            <person name="Bruns T."/>
            <person name="Baldrian P."/>
            <person name="Vilgalys R."/>
            <person name="Henrissat B."/>
            <person name="Grigoriev I.V."/>
            <person name="Hibbett D."/>
            <person name="Nagy L.G."/>
            <person name="Martin F.M."/>
        </authorList>
    </citation>
    <scope>NUCLEOTIDE SEQUENCE</scope>
    <source>
        <strain evidence="9">BED1</strain>
    </source>
</reference>
<keyword evidence="4 7" id="KW-0479">Metal-binding</keyword>
<dbReference type="GO" id="GO:0046872">
    <property type="term" value="F:metal ion binding"/>
    <property type="evidence" value="ECO:0007669"/>
    <property type="project" value="UniProtKB-KW"/>
</dbReference>
<evidence type="ECO:0000313" key="10">
    <source>
        <dbReference type="Proteomes" id="UP001194468"/>
    </source>
</evidence>
<dbReference type="EMBL" id="WHUW01000016">
    <property type="protein sequence ID" value="KAF8438577.1"/>
    <property type="molecule type" value="Genomic_DNA"/>
</dbReference>
<proteinExistence type="inferred from homology"/>
<accession>A0AAD4GDL2</accession>
<protein>
    <recommendedName>
        <fullName evidence="7">Peptide hydrolase</fullName>
        <ecNumber evidence="7">3.4.-.-</ecNumber>
    </recommendedName>
</protein>
<dbReference type="Gene3D" id="3.40.630.10">
    <property type="entry name" value="Zn peptidases"/>
    <property type="match status" value="1"/>
</dbReference>
<evidence type="ECO:0000256" key="6">
    <source>
        <dbReference type="ARBA" id="ARBA00022833"/>
    </source>
</evidence>
<name>A0AAD4GDL2_BOLED</name>
<comment type="cofactor">
    <cofactor evidence="1">
        <name>Zn(2+)</name>
        <dbReference type="ChEBI" id="CHEBI:29105"/>
    </cofactor>
</comment>
<feature type="domain" description="Peptidase M28" evidence="8">
    <location>
        <begin position="259"/>
        <end position="443"/>
    </location>
</feature>
<dbReference type="Pfam" id="PF04389">
    <property type="entry name" value="Peptidase_M28"/>
    <property type="match status" value="1"/>
</dbReference>
<dbReference type="InterPro" id="IPR045175">
    <property type="entry name" value="M28_fam"/>
</dbReference>
<dbReference type="PANTHER" id="PTHR12147">
    <property type="entry name" value="METALLOPEPTIDASE M28 FAMILY MEMBER"/>
    <property type="match status" value="1"/>
</dbReference>
<evidence type="ECO:0000313" key="9">
    <source>
        <dbReference type="EMBL" id="KAF8438577.1"/>
    </source>
</evidence>
<keyword evidence="5 7" id="KW-0378">Hydrolase</keyword>
<comment type="caution">
    <text evidence="9">The sequence shown here is derived from an EMBL/GenBank/DDBJ whole genome shotgun (WGS) entry which is preliminary data.</text>
</comment>
<feature type="signal peptide" evidence="7">
    <location>
        <begin position="1"/>
        <end position="17"/>
    </location>
</feature>
<dbReference type="AlphaFoldDB" id="A0AAD4GDL2"/>
<reference evidence="9" key="2">
    <citation type="journal article" date="2020" name="Nat. Commun.">
        <title>Large-scale genome sequencing of mycorrhizal fungi provides insights into the early evolution of symbiotic traits.</title>
        <authorList>
            <person name="Miyauchi S."/>
            <person name="Kiss E."/>
            <person name="Kuo A."/>
            <person name="Drula E."/>
            <person name="Kohler A."/>
            <person name="Sanchez-Garcia M."/>
            <person name="Morin E."/>
            <person name="Andreopoulos B."/>
            <person name="Barry K.W."/>
            <person name="Bonito G."/>
            <person name="Buee M."/>
            <person name="Carver A."/>
            <person name="Chen C."/>
            <person name="Cichocki N."/>
            <person name="Clum A."/>
            <person name="Culley D."/>
            <person name="Crous P.W."/>
            <person name="Fauchery L."/>
            <person name="Girlanda M."/>
            <person name="Hayes R.D."/>
            <person name="Keri Z."/>
            <person name="LaButti K."/>
            <person name="Lipzen A."/>
            <person name="Lombard V."/>
            <person name="Magnuson J."/>
            <person name="Maillard F."/>
            <person name="Murat C."/>
            <person name="Nolan M."/>
            <person name="Ohm R.A."/>
            <person name="Pangilinan J."/>
            <person name="Pereira M.F."/>
            <person name="Perotto S."/>
            <person name="Peter M."/>
            <person name="Pfister S."/>
            <person name="Riley R."/>
            <person name="Sitrit Y."/>
            <person name="Stielow J.B."/>
            <person name="Szollosi G."/>
            <person name="Zifcakova L."/>
            <person name="Stursova M."/>
            <person name="Spatafora J.W."/>
            <person name="Tedersoo L."/>
            <person name="Vaario L.M."/>
            <person name="Yamada A."/>
            <person name="Yan M."/>
            <person name="Wang P."/>
            <person name="Xu J."/>
            <person name="Bruns T."/>
            <person name="Baldrian P."/>
            <person name="Vilgalys R."/>
            <person name="Dunand C."/>
            <person name="Henrissat B."/>
            <person name="Grigoriev I.V."/>
            <person name="Hibbett D."/>
            <person name="Nagy L.G."/>
            <person name="Martin F.M."/>
        </authorList>
    </citation>
    <scope>NUCLEOTIDE SEQUENCE</scope>
    <source>
        <strain evidence="9">BED1</strain>
    </source>
</reference>
<keyword evidence="7" id="KW-0732">Signal</keyword>
<sequence>MTTTAVLFAVPYAGIVAQSIPSCLADSFYGIFGQQAVFKPTNAVCVTRFVQGIDSPVIVPLPAGDEQLVWIQESAVDNALRTTAYDAQVKDFFQWLHTDDTVVPPAADYQTVLFTPEPLPALSLLYHNPTLRSAVVSVPDAGAAHALSTFLPRYWKASPIPPTPVAYLPVPEHAVDHVRKLLASLHFNPVVASIVNGISMDRMRKDIRYLTNEDGTSGIESRNSFANGSRVAAAWLKAQFEDTGASCELKPFLVGFAPNVVCKYTGTLDTESTVLISGHYDSRGSFGSSRAPGGNDDGSGTISLLAIAHRIKELGLKFHTNVELVAFAGEEQGLLGSKAYARELRARDANVTLMIQADMLAYHAPNEPPQLGLPEYIGTPEVTELVSKVAAIYSPELTVGYTAACCSDHQSFHQQGYPATQVFERAGPIADPMYHNSGDVSDRPGYDFNQVRYVSRVQFATLLHTAGFELPEADD</sequence>
<gene>
    <name evidence="9" type="ORF">L210DRAFT_3612884</name>
</gene>
<dbReference type="SUPFAM" id="SSF53187">
    <property type="entry name" value="Zn-dependent exopeptidases"/>
    <property type="match status" value="1"/>
</dbReference>